<reference evidence="2 3" key="1">
    <citation type="journal article" date="2012" name="J. Bacteriol.">
        <title>Draft genome of Streptomyces tsukubaensis NRRL 18488, the producer of the clinically important immunosuppressant tacrolimus (FK506).</title>
        <authorList>
            <person name="Barreiro C."/>
            <person name="Prieto C."/>
            <person name="Sola-Landa A."/>
            <person name="Solera E."/>
            <person name="Martinez-Castro M."/>
            <person name="Perez-Redondo R."/>
            <person name="Garcia-Estrada C."/>
            <person name="Aparicio J.F."/>
            <person name="Fernandez-Martinez L.T."/>
            <person name="Santos-Aberturas J."/>
            <person name="Salehi-Najafabadi Z."/>
            <person name="Rodriguez-Garcia A."/>
            <person name="Tauch A."/>
            <person name="Martin J.F."/>
        </authorList>
    </citation>
    <scope>NUCLEOTIDE SEQUENCE [LARGE SCALE GENOMIC DNA]</scope>
    <source>
        <strain evidence="3">DSM 42081 / NBRC 108919 / NRRL 18488 / 9993</strain>
    </source>
</reference>
<dbReference type="EMBL" id="CP029159">
    <property type="protein sequence ID" value="QKM69628.1"/>
    <property type="molecule type" value="Genomic_DNA"/>
</dbReference>
<proteinExistence type="predicted"/>
<sequence length="144" mass="15029">MTRRGDARPRPSGEDPGTTPLFRPLLGDLVLDTGKGGRVGVVIALPGDGRKTYQLCSSDGAEKWSAAQDGASLQPVPPEAVDIGLRPCDTPLVCRVCRRGSSVRLVAAVPTTGGPDRPVYACAAHADELRRTLAQSLTRGGDSP</sequence>
<gene>
    <name evidence="2" type="ORF">STSU_023120</name>
</gene>
<feature type="compositionally biased region" description="Basic and acidic residues" evidence="1">
    <location>
        <begin position="1"/>
        <end position="13"/>
    </location>
</feature>
<feature type="region of interest" description="Disordered" evidence="1">
    <location>
        <begin position="1"/>
        <end position="22"/>
    </location>
</feature>
<keyword evidence="3" id="KW-1185">Reference proteome</keyword>
<evidence type="ECO:0000313" key="3">
    <source>
        <dbReference type="Proteomes" id="UP000005940"/>
    </source>
</evidence>
<evidence type="ECO:0000256" key="1">
    <source>
        <dbReference type="SAM" id="MobiDB-lite"/>
    </source>
</evidence>
<evidence type="ECO:0000313" key="2">
    <source>
        <dbReference type="EMBL" id="QKM69628.1"/>
    </source>
</evidence>
<accession>I2MYZ2</accession>
<protein>
    <submittedName>
        <fullName evidence="2">Uncharacterized protein</fullName>
    </submittedName>
</protein>
<organism evidence="2 3">
    <name type="scientific">Streptomyces tsukubensis (strain DSM 42081 / NBRC 108919 / NRRL 18488 / 9993)</name>
    <dbReference type="NCBI Taxonomy" id="1114943"/>
    <lineage>
        <taxon>Bacteria</taxon>
        <taxon>Bacillati</taxon>
        <taxon>Actinomycetota</taxon>
        <taxon>Actinomycetes</taxon>
        <taxon>Kitasatosporales</taxon>
        <taxon>Streptomycetaceae</taxon>
        <taxon>Streptomyces</taxon>
    </lineage>
</organism>
<name>I2MYZ2_STRT9</name>
<dbReference type="RefSeq" id="WP_006349055.1">
    <property type="nucleotide sequence ID" value="NZ_CP029159.1"/>
</dbReference>
<dbReference type="AlphaFoldDB" id="I2MYZ2"/>
<dbReference type="Proteomes" id="UP000005940">
    <property type="component" value="Chromosome"/>
</dbReference>